<keyword evidence="3" id="KW-0067">ATP-binding</keyword>
<accession>A0A7J7L4R9</accession>
<reference evidence="4 5" key="1">
    <citation type="journal article" date="2020" name="IScience">
        <title>Genome Sequencing of the Endangered Kingdonia uniflora (Circaeasteraceae, Ranunculales) Reveals Potential Mechanisms of Evolutionary Specialization.</title>
        <authorList>
            <person name="Sun Y."/>
            <person name="Deng T."/>
            <person name="Zhang A."/>
            <person name="Moore M.J."/>
            <person name="Landis J.B."/>
            <person name="Lin N."/>
            <person name="Zhang H."/>
            <person name="Zhang X."/>
            <person name="Huang J."/>
            <person name="Zhang X."/>
            <person name="Sun H."/>
            <person name="Wang H."/>
        </authorList>
    </citation>
    <scope>NUCLEOTIDE SEQUENCE [LARGE SCALE GENOMIC DNA]</scope>
    <source>
        <strain evidence="4">TB1705</strain>
        <tissue evidence="4">Leaf</tissue>
    </source>
</reference>
<keyword evidence="1" id="KW-0547">Nucleotide-binding</keyword>
<sequence length="458" mass="51879">MRVLAGKTSVNMKVLDKFKASNPNLNIKGFYTSDIREGSERVGFQVVTLDGRRGPLASSKNSSLSPKLNLLLDSIETQLNTRNPKLVTWFKMVKLPNLALYFIPLFKKSSEYGRSGVAEVILSICFCAAVDKLAERVSCPRFTLSIPEIMGELMDLSYSLVSMDRLHSLASKAGVEQEFLAHFGSKVLPNKESREVAFWIGLVYKRLCVAFRIESFISSREGFNNTKILAEEMEWLDFYTAVLGISLNERKRSKHHPIQAEKEIILCLHKNLLTMCLEDYLAAYYRSGERMRIAERFVNQPMVPLGNPHTINGYIFPGLRTPELMMTGIQDVWPQYVSVSSKIHPFIKKFEDKDIDLEILSGVVTTFLSINSYQIAKRSMEMILRELEKVSEEEDMSTVPESDIDHITNLHFPLDIGNNIGSSDHILSEEDQPLSSADQVALHNAGVVDKRTGFWLRL</sequence>
<name>A0A7J7L4R9_9MAGN</name>
<dbReference type="Proteomes" id="UP000541444">
    <property type="component" value="Unassembled WGS sequence"/>
</dbReference>
<evidence type="ECO:0000256" key="1">
    <source>
        <dbReference type="ARBA" id="ARBA00022741"/>
    </source>
</evidence>
<dbReference type="GO" id="GO:0017111">
    <property type="term" value="F:ribonucleoside triphosphate phosphatase activity"/>
    <property type="evidence" value="ECO:0007669"/>
    <property type="project" value="InterPro"/>
</dbReference>
<dbReference type="EMBL" id="JACGCM010002641">
    <property type="protein sequence ID" value="KAF6137625.1"/>
    <property type="molecule type" value="Genomic_DNA"/>
</dbReference>
<dbReference type="Pfam" id="PF03266">
    <property type="entry name" value="NTPase_1"/>
    <property type="match status" value="1"/>
</dbReference>
<evidence type="ECO:0000256" key="2">
    <source>
        <dbReference type="ARBA" id="ARBA00022801"/>
    </source>
</evidence>
<organism evidence="4 5">
    <name type="scientific">Kingdonia uniflora</name>
    <dbReference type="NCBI Taxonomy" id="39325"/>
    <lineage>
        <taxon>Eukaryota</taxon>
        <taxon>Viridiplantae</taxon>
        <taxon>Streptophyta</taxon>
        <taxon>Embryophyta</taxon>
        <taxon>Tracheophyta</taxon>
        <taxon>Spermatophyta</taxon>
        <taxon>Magnoliopsida</taxon>
        <taxon>Ranunculales</taxon>
        <taxon>Circaeasteraceae</taxon>
        <taxon>Kingdonia</taxon>
    </lineage>
</organism>
<evidence type="ECO:0000256" key="3">
    <source>
        <dbReference type="ARBA" id="ARBA00022840"/>
    </source>
</evidence>
<evidence type="ECO:0000313" key="5">
    <source>
        <dbReference type="Proteomes" id="UP000541444"/>
    </source>
</evidence>
<evidence type="ECO:0000313" key="4">
    <source>
        <dbReference type="EMBL" id="KAF6137625.1"/>
    </source>
</evidence>
<dbReference type="AlphaFoldDB" id="A0A7J7L4R9"/>
<dbReference type="OrthoDB" id="275278at2759"/>
<dbReference type="InterPro" id="IPR004948">
    <property type="entry name" value="Nuc-triphosphatase_THEP1"/>
</dbReference>
<gene>
    <name evidence="4" type="ORF">GIB67_036208</name>
</gene>
<keyword evidence="5" id="KW-1185">Reference proteome</keyword>
<comment type="caution">
    <text evidence="4">The sequence shown here is derived from an EMBL/GenBank/DDBJ whole genome shotgun (WGS) entry which is preliminary data.</text>
</comment>
<dbReference type="PANTHER" id="PTHR43146:SF1">
    <property type="entry name" value="CANCER-RELATED NUCLEOSIDE-TRIPHOSPHATASE"/>
    <property type="match status" value="1"/>
</dbReference>
<proteinExistence type="predicted"/>
<dbReference type="PANTHER" id="PTHR43146">
    <property type="entry name" value="CANCER-RELATED NUCLEOSIDE-TRIPHOSPHATASE"/>
    <property type="match status" value="1"/>
</dbReference>
<keyword evidence="2" id="KW-0378">Hydrolase</keyword>
<dbReference type="GO" id="GO:0005524">
    <property type="term" value="F:ATP binding"/>
    <property type="evidence" value="ECO:0007669"/>
    <property type="project" value="UniProtKB-KW"/>
</dbReference>
<dbReference type="Gene3D" id="3.40.50.300">
    <property type="entry name" value="P-loop containing nucleotide triphosphate hydrolases"/>
    <property type="match status" value="1"/>
</dbReference>
<protein>
    <submittedName>
        <fullName evidence="4">Uncharacterized protein</fullName>
    </submittedName>
</protein>
<dbReference type="InterPro" id="IPR027417">
    <property type="entry name" value="P-loop_NTPase"/>
</dbReference>